<dbReference type="GO" id="GO:0005576">
    <property type="term" value="C:extracellular region"/>
    <property type="evidence" value="ECO:0007669"/>
    <property type="project" value="UniProtKB-SubCell"/>
</dbReference>
<feature type="region of interest" description="Disordered" evidence="16">
    <location>
        <begin position="99"/>
        <end position="126"/>
    </location>
</feature>
<keyword evidence="5" id="KW-0964">Secreted</keyword>
<reference evidence="19 20" key="1">
    <citation type="submission" date="2017-11" db="EMBL/GenBank/DDBJ databases">
        <authorList>
            <person name="Kracher B."/>
        </authorList>
    </citation>
    <scope>NUCLEOTIDE SEQUENCE [LARGE SCALE GENOMIC DNA]</scope>
    <source>
        <strain evidence="19 20">RACE1</strain>
    </source>
</reference>
<evidence type="ECO:0000259" key="18">
    <source>
        <dbReference type="PROSITE" id="PS52012"/>
    </source>
</evidence>
<dbReference type="Proteomes" id="UP000275772">
    <property type="component" value="Unassembled WGS sequence"/>
</dbReference>
<keyword evidence="10 15" id="KW-0408">Iron</keyword>
<dbReference type="InterPro" id="IPR051735">
    <property type="entry name" value="CFEM_domain"/>
</dbReference>
<evidence type="ECO:0000256" key="7">
    <source>
        <dbReference type="ARBA" id="ARBA00022622"/>
    </source>
</evidence>
<dbReference type="EMBL" id="UNSH01000035">
    <property type="protein sequence ID" value="SZF01011.1"/>
    <property type="molecule type" value="Genomic_DNA"/>
</dbReference>
<dbReference type="GO" id="GO:0005886">
    <property type="term" value="C:plasma membrane"/>
    <property type="evidence" value="ECO:0007669"/>
    <property type="project" value="UniProtKB-SubCell"/>
</dbReference>
<evidence type="ECO:0000256" key="16">
    <source>
        <dbReference type="SAM" id="MobiDB-lite"/>
    </source>
</evidence>
<evidence type="ECO:0000256" key="4">
    <source>
        <dbReference type="ARBA" id="ARBA00022475"/>
    </source>
</evidence>
<dbReference type="Pfam" id="PF05730">
    <property type="entry name" value="CFEM"/>
    <property type="match status" value="1"/>
</dbReference>
<dbReference type="VEuPathDB" id="FungiDB:BLGHR1_11763"/>
<accession>A0A383UL46</accession>
<keyword evidence="8 15" id="KW-0479">Metal-binding</keyword>
<feature type="domain" description="CFEM" evidence="18">
    <location>
        <begin position="2"/>
        <end position="116"/>
    </location>
</feature>
<evidence type="ECO:0000256" key="14">
    <source>
        <dbReference type="ARBA" id="ARBA00023288"/>
    </source>
</evidence>
<sequence>MKTVQTVVWGALAALVVAVTAQTGDNLPECGKRCIDNMHKKATELGCADGDAVCLCKNANFAYGIRDCSTDVCGAEAAVPVIAYAVTYCNSAGAGGSGSGSPSGSGSNSMPGMSHTGSSDSIPATASATMSLGTGLPSAVTTSAIVTTITSGSEVITSTIGSTTVYHSSHATSMSSLVSSLSSAIESSMSMSSMTGTASHTSSSTTPSSTSSDNAARQTTYAGLAAAAGLAALFL</sequence>
<dbReference type="SMART" id="SM00747">
    <property type="entry name" value="CFEM"/>
    <property type="match status" value="1"/>
</dbReference>
<feature type="disulfide bond" evidence="15">
    <location>
        <begin position="56"/>
        <end position="89"/>
    </location>
</feature>
<keyword evidence="12 15" id="KW-1015">Disulfide bond</keyword>
<keyword evidence="9 17" id="KW-0732">Signal</keyword>
<evidence type="ECO:0000256" key="6">
    <source>
        <dbReference type="ARBA" id="ARBA00022617"/>
    </source>
</evidence>
<feature type="compositionally biased region" description="Polar residues" evidence="16">
    <location>
        <begin position="115"/>
        <end position="126"/>
    </location>
</feature>
<evidence type="ECO:0000256" key="10">
    <source>
        <dbReference type="ARBA" id="ARBA00023004"/>
    </source>
</evidence>
<gene>
    <name evidence="19" type="ORF">BLGHR1_11763</name>
</gene>
<feature type="compositionally biased region" description="Low complexity" evidence="16">
    <location>
        <begin position="104"/>
        <end position="114"/>
    </location>
</feature>
<keyword evidence="7" id="KW-0336">GPI-anchor</keyword>
<keyword evidence="11" id="KW-0472">Membrane</keyword>
<keyword evidence="14" id="KW-0449">Lipoprotein</keyword>
<dbReference type="GO" id="GO:0046872">
    <property type="term" value="F:metal ion binding"/>
    <property type="evidence" value="ECO:0007669"/>
    <property type="project" value="UniProtKB-UniRule"/>
</dbReference>
<feature type="signal peptide" evidence="17">
    <location>
        <begin position="1"/>
        <end position="21"/>
    </location>
</feature>
<evidence type="ECO:0000256" key="11">
    <source>
        <dbReference type="ARBA" id="ARBA00023136"/>
    </source>
</evidence>
<feature type="region of interest" description="Disordered" evidence="16">
    <location>
        <begin position="192"/>
        <end position="214"/>
    </location>
</feature>
<comment type="subcellular location">
    <subcellularLocation>
        <location evidence="1">Cell membrane</location>
        <topology evidence="1">Lipid-anchor</topology>
        <topology evidence="1">GPI-anchor</topology>
    </subcellularLocation>
    <subcellularLocation>
        <location evidence="2">Secreted</location>
    </subcellularLocation>
</comment>
<feature type="compositionally biased region" description="Low complexity" evidence="16">
    <location>
        <begin position="192"/>
        <end position="212"/>
    </location>
</feature>
<comment type="similarity">
    <text evidence="3">Belongs to the RBT5 family.</text>
</comment>
<evidence type="ECO:0000256" key="5">
    <source>
        <dbReference type="ARBA" id="ARBA00022525"/>
    </source>
</evidence>
<dbReference type="GO" id="GO:0098552">
    <property type="term" value="C:side of membrane"/>
    <property type="evidence" value="ECO:0007669"/>
    <property type="project" value="UniProtKB-KW"/>
</dbReference>
<dbReference type="PANTHER" id="PTHR37928">
    <property type="entry name" value="CFEM DOMAIN PROTEIN (AFU_ORTHOLOGUE AFUA_6G14090)"/>
    <property type="match status" value="1"/>
</dbReference>
<evidence type="ECO:0000313" key="19">
    <source>
        <dbReference type="EMBL" id="SZF01011.1"/>
    </source>
</evidence>
<dbReference type="InterPro" id="IPR008427">
    <property type="entry name" value="Extracellular_membr_CFEM_dom"/>
</dbReference>
<evidence type="ECO:0000256" key="17">
    <source>
        <dbReference type="SAM" id="SignalP"/>
    </source>
</evidence>
<evidence type="ECO:0000256" key="3">
    <source>
        <dbReference type="ARBA" id="ARBA00010031"/>
    </source>
</evidence>
<evidence type="ECO:0000256" key="9">
    <source>
        <dbReference type="ARBA" id="ARBA00022729"/>
    </source>
</evidence>
<evidence type="ECO:0000256" key="1">
    <source>
        <dbReference type="ARBA" id="ARBA00004609"/>
    </source>
</evidence>
<evidence type="ECO:0000256" key="2">
    <source>
        <dbReference type="ARBA" id="ARBA00004613"/>
    </source>
</evidence>
<proteinExistence type="inferred from homology"/>
<keyword evidence="6 15" id="KW-0349">Heme</keyword>
<feature type="disulfide bond" evidence="15">
    <location>
        <begin position="47"/>
        <end position="54"/>
    </location>
</feature>
<dbReference type="AlphaFoldDB" id="A0A383UL46"/>
<evidence type="ECO:0000256" key="8">
    <source>
        <dbReference type="ARBA" id="ARBA00022723"/>
    </source>
</evidence>
<evidence type="ECO:0000256" key="15">
    <source>
        <dbReference type="PROSITE-ProRule" id="PRU01356"/>
    </source>
</evidence>
<feature type="chain" id="PRO_5016731519" description="CFEM domain-containing protein" evidence="17">
    <location>
        <begin position="22"/>
        <end position="235"/>
    </location>
</feature>
<keyword evidence="13" id="KW-0325">Glycoprotein</keyword>
<protein>
    <recommendedName>
        <fullName evidence="18">CFEM domain-containing protein</fullName>
    </recommendedName>
</protein>
<keyword evidence="4" id="KW-1003">Cell membrane</keyword>
<name>A0A383UL46_BLUHO</name>
<comment type="caution">
    <text evidence="15">Lacks conserved residue(s) required for the propagation of feature annotation.</text>
</comment>
<evidence type="ECO:0000313" key="20">
    <source>
        <dbReference type="Proteomes" id="UP000275772"/>
    </source>
</evidence>
<evidence type="ECO:0000256" key="12">
    <source>
        <dbReference type="ARBA" id="ARBA00023157"/>
    </source>
</evidence>
<evidence type="ECO:0000256" key="13">
    <source>
        <dbReference type="ARBA" id="ARBA00023180"/>
    </source>
</evidence>
<dbReference type="PROSITE" id="PS52012">
    <property type="entry name" value="CFEM"/>
    <property type="match status" value="1"/>
</dbReference>
<organism evidence="19 20">
    <name type="scientific">Blumeria hordei</name>
    <name type="common">Barley powdery mildew</name>
    <name type="synonym">Blumeria graminis f. sp. hordei</name>
    <dbReference type="NCBI Taxonomy" id="2867405"/>
    <lineage>
        <taxon>Eukaryota</taxon>
        <taxon>Fungi</taxon>
        <taxon>Dikarya</taxon>
        <taxon>Ascomycota</taxon>
        <taxon>Pezizomycotina</taxon>
        <taxon>Leotiomycetes</taxon>
        <taxon>Erysiphales</taxon>
        <taxon>Erysiphaceae</taxon>
        <taxon>Blumeria</taxon>
    </lineage>
</organism>
<dbReference type="PANTHER" id="PTHR37928:SF1">
    <property type="entry name" value="CFEM DOMAIN PROTEIN (AFU_ORTHOLOGUE AFUA_6G14090)"/>
    <property type="match status" value="1"/>
</dbReference>
<feature type="binding site" description="axial binding residue" evidence="15">
    <location>
        <position position="51"/>
    </location>
    <ligand>
        <name>heme</name>
        <dbReference type="ChEBI" id="CHEBI:30413"/>
    </ligand>
    <ligandPart>
        <name>Fe</name>
        <dbReference type="ChEBI" id="CHEBI:18248"/>
    </ligandPart>
</feature>